<evidence type="ECO:0000313" key="4">
    <source>
        <dbReference type="EMBL" id="MDT0682613.1"/>
    </source>
</evidence>
<dbReference type="Pfam" id="PF13365">
    <property type="entry name" value="Trypsin_2"/>
    <property type="match status" value="1"/>
</dbReference>
<feature type="region of interest" description="Disordered" evidence="1">
    <location>
        <begin position="121"/>
        <end position="147"/>
    </location>
</feature>
<dbReference type="InterPro" id="IPR007730">
    <property type="entry name" value="SPOR-like_dom"/>
</dbReference>
<dbReference type="SUPFAM" id="SSF50494">
    <property type="entry name" value="Trypsin-like serine proteases"/>
    <property type="match status" value="1"/>
</dbReference>
<gene>
    <name evidence="4" type="ORF">RM543_07945</name>
</gene>
<accession>A0ABU3DFW3</accession>
<feature type="chain" id="PRO_5045489382" evidence="2">
    <location>
        <begin position="25"/>
        <end position="586"/>
    </location>
</feature>
<evidence type="ECO:0000259" key="3">
    <source>
        <dbReference type="PROSITE" id="PS51724"/>
    </source>
</evidence>
<name>A0ABU3DFW3_9RHOB</name>
<comment type="caution">
    <text evidence="4">The sequence shown here is derived from an EMBL/GenBank/DDBJ whole genome shotgun (WGS) entry which is preliminary data.</text>
</comment>
<evidence type="ECO:0000313" key="5">
    <source>
        <dbReference type="Proteomes" id="UP001265259"/>
    </source>
</evidence>
<keyword evidence="5" id="KW-1185">Reference proteome</keyword>
<dbReference type="InterPro" id="IPR036365">
    <property type="entry name" value="PGBD-like_sf"/>
</dbReference>
<evidence type="ECO:0000256" key="2">
    <source>
        <dbReference type="SAM" id="SignalP"/>
    </source>
</evidence>
<dbReference type="Pfam" id="PF01471">
    <property type="entry name" value="PG_binding_1"/>
    <property type="match status" value="1"/>
</dbReference>
<dbReference type="PROSITE" id="PS51724">
    <property type="entry name" value="SPOR"/>
    <property type="match status" value="1"/>
</dbReference>
<proteinExistence type="predicted"/>
<feature type="compositionally biased region" description="Acidic residues" evidence="1">
    <location>
        <begin position="136"/>
        <end position="147"/>
    </location>
</feature>
<dbReference type="Gene3D" id="1.10.101.10">
    <property type="entry name" value="PGBD-like superfamily/PGBD"/>
    <property type="match status" value="1"/>
</dbReference>
<dbReference type="SUPFAM" id="SSF47090">
    <property type="entry name" value="PGBD-like"/>
    <property type="match status" value="1"/>
</dbReference>
<reference evidence="4 5" key="1">
    <citation type="submission" date="2023-09" db="EMBL/GenBank/DDBJ databases">
        <authorList>
            <person name="Rey-Velasco X."/>
        </authorList>
    </citation>
    <scope>NUCLEOTIDE SEQUENCE [LARGE SCALE GENOMIC DNA]</scope>
    <source>
        <strain evidence="4 5">F158</strain>
    </source>
</reference>
<dbReference type="InterPro" id="IPR002477">
    <property type="entry name" value="Peptidoglycan-bd-like"/>
</dbReference>
<dbReference type="InterPro" id="IPR009003">
    <property type="entry name" value="Peptidase_S1_PA"/>
</dbReference>
<feature type="domain" description="SPOR" evidence="3">
    <location>
        <begin position="21"/>
        <end position="98"/>
    </location>
</feature>
<dbReference type="InterPro" id="IPR036366">
    <property type="entry name" value="PGBDSf"/>
</dbReference>
<keyword evidence="2" id="KW-0732">Signal</keyword>
<dbReference type="Gene3D" id="2.40.10.120">
    <property type="match status" value="1"/>
</dbReference>
<evidence type="ECO:0000256" key="1">
    <source>
        <dbReference type="SAM" id="MobiDB-lite"/>
    </source>
</evidence>
<dbReference type="Pfam" id="PF05036">
    <property type="entry name" value="SPOR"/>
    <property type="match status" value="1"/>
</dbReference>
<feature type="signal peptide" evidence="2">
    <location>
        <begin position="1"/>
        <end position="24"/>
    </location>
</feature>
<dbReference type="Proteomes" id="UP001265259">
    <property type="component" value="Unassembled WGS sequence"/>
</dbReference>
<dbReference type="RefSeq" id="WP_311690354.1">
    <property type="nucleotide sequence ID" value="NZ_JAVRHL010000002.1"/>
</dbReference>
<organism evidence="4 5">
    <name type="scientific">Tropicimonas omnivorans</name>
    <dbReference type="NCBI Taxonomy" id="3075590"/>
    <lineage>
        <taxon>Bacteria</taxon>
        <taxon>Pseudomonadati</taxon>
        <taxon>Pseudomonadota</taxon>
        <taxon>Alphaproteobacteria</taxon>
        <taxon>Rhodobacterales</taxon>
        <taxon>Roseobacteraceae</taxon>
        <taxon>Tropicimonas</taxon>
    </lineage>
</organism>
<dbReference type="EMBL" id="JAVRHL010000002">
    <property type="protein sequence ID" value="MDT0682613.1"/>
    <property type="molecule type" value="Genomic_DNA"/>
</dbReference>
<sequence length="586" mass="61956">MTRLTETIFATCSALLLSAAALQAQQSWVQVEAQPTLADAEGRARSYAEAFPNVAGFRLGTSWYAVVVGPYADDSAAASELSAFRRQGLVPSDAYVTDGERFGRRFFPVGAAPIAPVSEEAVDDAVEEATGTEPAAEPEAEAPEETVAEARASERRLNGEERRLLQEALKWQGHYDGAIDGAVGPNTRRAMSSWQRAEGRPDTGVLTSAQRTELVGTFREDLSRIGMAQIVDDKAGIEIIMPAGLVEFEEVNPPFVHYGSTGDSGVRVLLISQSGDEGTLFGLYDIMQTLEIVPQDGPRERSRTSFTLEGANEELESYTYAALSGGAVKGFTLIWPPEDADAMDRIRQTMRESFTPVSGVILPDTAGEAGGMDQASDLLSGLEVRRPARSRTGFFVGDDGAVLTTLDAVENCERISLGTSADATITARDTALGLALLAPETRLAPIRTAALEAEVPRLGSEVAVAGFSYEDILDAPVMTFGTLSDVRGLGGEEALRRLDMETLPGDSGGPVLDQRGAVVGMLLPASDDADRRLPTDVSLAAGADALAAFLGENGITVESAGNGPALAAEDLTARAADMTTLVSCWN</sequence>
<protein>
    <submittedName>
        <fullName evidence="4">Trypsin-like peptidase domain-containing protein</fullName>
    </submittedName>
</protein>